<evidence type="ECO:0000313" key="2">
    <source>
        <dbReference type="Proteomes" id="UP001165136"/>
    </source>
</evidence>
<comment type="caution">
    <text evidence="1">The sequence shown here is derived from an EMBL/GenBank/DDBJ whole genome shotgun (WGS) entry which is preliminary data.</text>
</comment>
<proteinExistence type="predicted"/>
<gene>
    <name evidence="1" type="ORF">Atai01_70210</name>
</gene>
<reference evidence="1" key="1">
    <citation type="submission" date="2023-03" db="EMBL/GenBank/DDBJ databases">
        <title>Amycolatopsis taiwanensis NBRC 103393.</title>
        <authorList>
            <person name="Ichikawa N."/>
            <person name="Sato H."/>
            <person name="Tonouchi N."/>
        </authorList>
    </citation>
    <scope>NUCLEOTIDE SEQUENCE</scope>
    <source>
        <strain evidence="1">NBRC 103393</strain>
    </source>
</reference>
<evidence type="ECO:0000313" key="1">
    <source>
        <dbReference type="EMBL" id="GLY70402.1"/>
    </source>
</evidence>
<dbReference type="Proteomes" id="UP001165136">
    <property type="component" value="Unassembled WGS sequence"/>
</dbReference>
<sequence>MPVEVGSTADEEPVISEEDQALLLRHGLSFGLEVVRLVNELDEPVPVRCIIGTNTTNGTFRFHRARPGEAWHTADLDAYSHGWSVQKLIVVDSGPASLGDTP</sequence>
<organism evidence="1 2">
    <name type="scientific">Amycolatopsis taiwanensis</name>
    <dbReference type="NCBI Taxonomy" id="342230"/>
    <lineage>
        <taxon>Bacteria</taxon>
        <taxon>Bacillati</taxon>
        <taxon>Actinomycetota</taxon>
        <taxon>Actinomycetes</taxon>
        <taxon>Pseudonocardiales</taxon>
        <taxon>Pseudonocardiaceae</taxon>
        <taxon>Amycolatopsis</taxon>
    </lineage>
</organism>
<keyword evidence="2" id="KW-1185">Reference proteome</keyword>
<name>A0A9W6VKF4_9PSEU</name>
<accession>A0A9W6VKF4</accession>
<dbReference type="EMBL" id="BSTI01000023">
    <property type="protein sequence ID" value="GLY70402.1"/>
    <property type="molecule type" value="Genomic_DNA"/>
</dbReference>
<dbReference type="AlphaFoldDB" id="A0A9W6VKF4"/>
<protein>
    <submittedName>
        <fullName evidence="1">Uncharacterized protein</fullName>
    </submittedName>
</protein>